<evidence type="ECO:0000313" key="2">
    <source>
        <dbReference type="EMBL" id="KAK0061435.1"/>
    </source>
</evidence>
<organism evidence="2 3">
    <name type="scientific">Biomphalaria pfeifferi</name>
    <name type="common">Bloodfluke planorb</name>
    <name type="synonym">Freshwater snail</name>
    <dbReference type="NCBI Taxonomy" id="112525"/>
    <lineage>
        <taxon>Eukaryota</taxon>
        <taxon>Metazoa</taxon>
        <taxon>Spiralia</taxon>
        <taxon>Lophotrochozoa</taxon>
        <taxon>Mollusca</taxon>
        <taxon>Gastropoda</taxon>
        <taxon>Heterobranchia</taxon>
        <taxon>Euthyneura</taxon>
        <taxon>Panpulmonata</taxon>
        <taxon>Hygrophila</taxon>
        <taxon>Lymnaeoidea</taxon>
        <taxon>Planorbidae</taxon>
        <taxon>Biomphalaria</taxon>
    </lineage>
</organism>
<feature type="chain" id="PRO_5042113105" description="Reelin domain-containing protein" evidence="1">
    <location>
        <begin position="20"/>
        <end position="307"/>
    </location>
</feature>
<name>A0AAD8BVN2_BIOPF</name>
<protein>
    <recommendedName>
        <fullName evidence="4">Reelin domain-containing protein</fullName>
    </recommendedName>
</protein>
<proteinExistence type="predicted"/>
<gene>
    <name evidence="2" type="ORF">Bpfe_009241</name>
</gene>
<evidence type="ECO:0000256" key="1">
    <source>
        <dbReference type="SAM" id="SignalP"/>
    </source>
</evidence>
<evidence type="ECO:0000313" key="3">
    <source>
        <dbReference type="Proteomes" id="UP001233172"/>
    </source>
</evidence>
<evidence type="ECO:0008006" key="4">
    <source>
        <dbReference type="Google" id="ProtNLM"/>
    </source>
</evidence>
<dbReference type="AlphaFoldDB" id="A0AAD8BVN2"/>
<keyword evidence="1" id="KW-0732">Signal</keyword>
<feature type="signal peptide" evidence="1">
    <location>
        <begin position="1"/>
        <end position="19"/>
    </location>
</feature>
<sequence length="307" mass="34583">MKVVVFITSAAVIIGLITCQKTADPTMSNCDYLVNAGTNAAGVQEVSVGSPFKIFTTARVPEVTAGHPIQAVLGVCVVAMMAVTVSSQAAADPTSHCNYLVNSKSQYQENAAPFKLYTRSRQPRITSGEPIEVTIGPFSQHLNFFNFTDFILYATPSNTANLEIEFIGTPNPHVGVFQMFDQWRAGAGGLSCNPRSRTEDSVGAFEERLLGIYRRYYPNNPMLQRYQPPARNQVSVLWWPTKEALMYPEIKFIANLKSMNNWFRIESTSWKVNRPVDQWANTERMLTQYQNLQHNMRAMERRLEQPL</sequence>
<reference evidence="2" key="2">
    <citation type="submission" date="2023-04" db="EMBL/GenBank/DDBJ databases">
        <authorList>
            <person name="Bu L."/>
            <person name="Lu L."/>
            <person name="Laidemitt M.R."/>
            <person name="Zhang S.M."/>
            <person name="Mutuku M."/>
            <person name="Mkoji G."/>
            <person name="Steinauer M."/>
            <person name="Loker E.S."/>
        </authorList>
    </citation>
    <scope>NUCLEOTIDE SEQUENCE</scope>
    <source>
        <strain evidence="2">KasaAsao</strain>
        <tissue evidence="2">Whole Snail</tissue>
    </source>
</reference>
<dbReference type="Proteomes" id="UP001233172">
    <property type="component" value="Unassembled WGS sequence"/>
</dbReference>
<reference evidence="2" key="1">
    <citation type="journal article" date="2023" name="PLoS Negl. Trop. Dis.">
        <title>A genome sequence for Biomphalaria pfeifferi, the major vector snail for the human-infecting parasite Schistosoma mansoni.</title>
        <authorList>
            <person name="Bu L."/>
            <person name="Lu L."/>
            <person name="Laidemitt M.R."/>
            <person name="Zhang S.M."/>
            <person name="Mutuku M."/>
            <person name="Mkoji G."/>
            <person name="Steinauer M."/>
            <person name="Loker E.S."/>
        </authorList>
    </citation>
    <scope>NUCLEOTIDE SEQUENCE</scope>
    <source>
        <strain evidence="2">KasaAsao</strain>
    </source>
</reference>
<dbReference type="EMBL" id="JASAOG010000030">
    <property type="protein sequence ID" value="KAK0061435.1"/>
    <property type="molecule type" value="Genomic_DNA"/>
</dbReference>
<comment type="caution">
    <text evidence="2">The sequence shown here is derived from an EMBL/GenBank/DDBJ whole genome shotgun (WGS) entry which is preliminary data.</text>
</comment>
<accession>A0AAD8BVN2</accession>
<keyword evidence="3" id="KW-1185">Reference proteome</keyword>